<dbReference type="Proteomes" id="UP000474159">
    <property type="component" value="Unassembled WGS sequence"/>
</dbReference>
<protein>
    <submittedName>
        <fullName evidence="3">PAS domain-containing protein</fullName>
    </submittedName>
</protein>
<evidence type="ECO:0000259" key="2">
    <source>
        <dbReference type="Pfam" id="PF08447"/>
    </source>
</evidence>
<reference evidence="3 4" key="1">
    <citation type="submission" date="2019-09" db="EMBL/GenBank/DDBJ databases">
        <title>YIM 48816 draft genome.</title>
        <authorList>
            <person name="Jiang L."/>
        </authorList>
    </citation>
    <scope>NUCLEOTIDE SEQUENCE [LARGE SCALE GENOMIC DNA]</scope>
    <source>
        <strain evidence="3 4">YIM 48816</strain>
    </source>
</reference>
<dbReference type="SUPFAM" id="SSF55785">
    <property type="entry name" value="PYP-like sensor domain (PAS domain)"/>
    <property type="match status" value="1"/>
</dbReference>
<comment type="caution">
    <text evidence="3">The sequence shown here is derived from an EMBL/GenBank/DDBJ whole genome shotgun (WGS) entry which is preliminary data.</text>
</comment>
<keyword evidence="4" id="KW-1185">Reference proteome</keyword>
<evidence type="ECO:0000313" key="3">
    <source>
        <dbReference type="EMBL" id="KAB1068192.1"/>
    </source>
</evidence>
<dbReference type="InterPro" id="IPR013655">
    <property type="entry name" value="PAS_fold_3"/>
</dbReference>
<dbReference type="AlphaFoldDB" id="A0A6L3SUR3"/>
<evidence type="ECO:0000256" key="1">
    <source>
        <dbReference type="SAM" id="MobiDB-lite"/>
    </source>
</evidence>
<dbReference type="EMBL" id="VZZK01000093">
    <property type="protein sequence ID" value="KAB1068192.1"/>
    <property type="molecule type" value="Genomic_DNA"/>
</dbReference>
<feature type="region of interest" description="Disordered" evidence="1">
    <location>
        <begin position="144"/>
        <end position="170"/>
    </location>
</feature>
<dbReference type="OrthoDB" id="8003951at2"/>
<dbReference type="InterPro" id="IPR035965">
    <property type="entry name" value="PAS-like_dom_sf"/>
</dbReference>
<proteinExistence type="predicted"/>
<dbReference type="InterPro" id="IPR000014">
    <property type="entry name" value="PAS"/>
</dbReference>
<dbReference type="Gene3D" id="2.10.70.100">
    <property type="match status" value="1"/>
</dbReference>
<dbReference type="Gene3D" id="3.30.450.20">
    <property type="entry name" value="PAS domain"/>
    <property type="match status" value="1"/>
</dbReference>
<accession>A0A6L3SUR3</accession>
<sequence length="170" mass="18038">MGVPKPKAILSRIGSSALQAALDASDVIGEWTWDISTNCVRSDALVALLFSVDPDLAEAGAPFTAFTGSIHAEDRERVTQLIGACAHAGGSYVAEYRVCSADDVIRWVLTRGRFELDASGGPWRGRGITIDITQSRMGEHAYVHSEKAASGHPLDQAGVAPNLTGHRAQP</sequence>
<organism evidence="3 4">
    <name type="scientific">Methylobacterium soli</name>
    <dbReference type="NCBI Taxonomy" id="553447"/>
    <lineage>
        <taxon>Bacteria</taxon>
        <taxon>Pseudomonadati</taxon>
        <taxon>Pseudomonadota</taxon>
        <taxon>Alphaproteobacteria</taxon>
        <taxon>Hyphomicrobiales</taxon>
        <taxon>Methylobacteriaceae</taxon>
        <taxon>Methylobacterium</taxon>
    </lineage>
</organism>
<gene>
    <name evidence="3" type="ORF">F6X53_31790</name>
</gene>
<evidence type="ECO:0000313" key="4">
    <source>
        <dbReference type="Proteomes" id="UP000474159"/>
    </source>
</evidence>
<dbReference type="Pfam" id="PF08447">
    <property type="entry name" value="PAS_3"/>
    <property type="match status" value="1"/>
</dbReference>
<name>A0A6L3SUR3_9HYPH</name>
<feature type="domain" description="PAS fold-3" evidence="2">
    <location>
        <begin position="63"/>
        <end position="128"/>
    </location>
</feature>
<dbReference type="CDD" id="cd00130">
    <property type="entry name" value="PAS"/>
    <property type="match status" value="1"/>
</dbReference>